<feature type="region of interest" description="Disordered" evidence="1">
    <location>
        <begin position="1"/>
        <end position="20"/>
    </location>
</feature>
<dbReference type="InterPro" id="IPR039987">
    <property type="entry name" value="PGRL1"/>
</dbReference>
<evidence type="ECO:0000313" key="4">
    <source>
        <dbReference type="Proteomes" id="UP000636709"/>
    </source>
</evidence>
<accession>A0A835F1H7</accession>
<keyword evidence="2" id="KW-0812">Transmembrane</keyword>
<gene>
    <name evidence="3" type="ORF">HU200_020179</name>
</gene>
<dbReference type="OrthoDB" id="567232at2759"/>
<feature type="transmembrane region" description="Helical" evidence="2">
    <location>
        <begin position="170"/>
        <end position="195"/>
    </location>
</feature>
<name>A0A835F1H7_9POAL</name>
<dbReference type="GO" id="GO:0016730">
    <property type="term" value="F:oxidoreductase activity, acting on iron-sulfur proteins as donors"/>
    <property type="evidence" value="ECO:0007669"/>
    <property type="project" value="InterPro"/>
</dbReference>
<dbReference type="GO" id="GO:0009773">
    <property type="term" value="P:photosynthetic electron transport in photosystem I"/>
    <property type="evidence" value="ECO:0007669"/>
    <property type="project" value="InterPro"/>
</dbReference>
<dbReference type="AlphaFoldDB" id="A0A835F1H7"/>
<dbReference type="EMBL" id="JACEFO010001653">
    <property type="protein sequence ID" value="KAF8725637.1"/>
    <property type="molecule type" value="Genomic_DNA"/>
</dbReference>
<comment type="caution">
    <text evidence="3">The sequence shown here is derived from an EMBL/GenBank/DDBJ whole genome shotgun (WGS) entry which is preliminary data.</text>
</comment>
<organism evidence="3 4">
    <name type="scientific">Digitaria exilis</name>
    <dbReference type="NCBI Taxonomy" id="1010633"/>
    <lineage>
        <taxon>Eukaryota</taxon>
        <taxon>Viridiplantae</taxon>
        <taxon>Streptophyta</taxon>
        <taxon>Embryophyta</taxon>
        <taxon>Tracheophyta</taxon>
        <taxon>Spermatophyta</taxon>
        <taxon>Magnoliopsida</taxon>
        <taxon>Liliopsida</taxon>
        <taxon>Poales</taxon>
        <taxon>Poaceae</taxon>
        <taxon>PACMAD clade</taxon>
        <taxon>Panicoideae</taxon>
        <taxon>Panicodae</taxon>
        <taxon>Paniceae</taxon>
        <taxon>Anthephorinae</taxon>
        <taxon>Digitaria</taxon>
    </lineage>
</organism>
<keyword evidence="2" id="KW-0472">Membrane</keyword>
<dbReference type="Proteomes" id="UP000636709">
    <property type="component" value="Unassembled WGS sequence"/>
</dbReference>
<evidence type="ECO:0000313" key="3">
    <source>
        <dbReference type="EMBL" id="KAF8725637.1"/>
    </source>
</evidence>
<evidence type="ECO:0000256" key="2">
    <source>
        <dbReference type="SAM" id="Phobius"/>
    </source>
</evidence>
<dbReference type="PANTHER" id="PTHR31032">
    <property type="entry name" value="PGR5-LIKE PROTEIN 1B, CHLOROPLASTIC"/>
    <property type="match status" value="1"/>
</dbReference>
<reference evidence="3" key="1">
    <citation type="submission" date="2020-07" db="EMBL/GenBank/DDBJ databases">
        <title>Genome sequence and genetic diversity analysis of an under-domesticated orphan crop, white fonio (Digitaria exilis).</title>
        <authorList>
            <person name="Bennetzen J.L."/>
            <person name="Chen S."/>
            <person name="Ma X."/>
            <person name="Wang X."/>
            <person name="Yssel A.E.J."/>
            <person name="Chaluvadi S.R."/>
            <person name="Johnson M."/>
            <person name="Gangashetty P."/>
            <person name="Hamidou F."/>
            <person name="Sanogo M.D."/>
            <person name="Zwaenepoel A."/>
            <person name="Wallace J."/>
            <person name="Van De Peer Y."/>
            <person name="Van Deynze A."/>
        </authorList>
    </citation>
    <scope>NUCLEOTIDE SEQUENCE</scope>
    <source>
        <tissue evidence="3">Leaves</tissue>
    </source>
</reference>
<evidence type="ECO:0000256" key="1">
    <source>
        <dbReference type="SAM" id="MobiDB-lite"/>
    </source>
</evidence>
<feature type="transmembrane region" description="Helical" evidence="2">
    <location>
        <begin position="121"/>
        <end position="145"/>
    </location>
</feature>
<dbReference type="PANTHER" id="PTHR31032:SF2">
    <property type="entry name" value="PGR5-LIKE A PROTEIN"/>
    <property type="match status" value="1"/>
</dbReference>
<keyword evidence="4" id="KW-1185">Reference proteome</keyword>
<dbReference type="GO" id="GO:0009535">
    <property type="term" value="C:chloroplast thylakoid membrane"/>
    <property type="evidence" value="ECO:0007669"/>
    <property type="project" value="InterPro"/>
</dbReference>
<keyword evidence="2" id="KW-1133">Transmembrane helix</keyword>
<sequence length="340" mass="37653">MAAAAPVVPGSGRLSRPRPPRVGLRGAGAVAAAAEGPSCLFVGPIETASQEKLEALYHQARDSYYSGQPLIVDDMFDKVELKLRLYGSKSVVKYPRCSLIRQSTYADAEEDQSMFMALSSIWMLLLLFGTSAFLVPSLYTLSLAFGDAFGARYLLYGKESLDAITRVNDLALVGLGYLVGYPIASASVGALRGLLSNNLVALKGSCPNCGEQVSFSSSNDNGQLLFSYRLSIIIWQSEKLEHVAARYLHLLRQINPFEHLIEPNVMSVNAHWSIAPKLRSSYIGFWEWNYFLASQNKIKIFSPCGVAMQKSLSGPRRSWVYGRVYLVKQGHPRKRKWIKD</sequence>
<proteinExistence type="predicted"/>
<protein>
    <submittedName>
        <fullName evidence="3">Uncharacterized protein</fullName>
    </submittedName>
</protein>